<organism evidence="2 3">
    <name type="scientific">Trichinella patagoniensis</name>
    <dbReference type="NCBI Taxonomy" id="990121"/>
    <lineage>
        <taxon>Eukaryota</taxon>
        <taxon>Metazoa</taxon>
        <taxon>Ecdysozoa</taxon>
        <taxon>Nematoda</taxon>
        <taxon>Enoplea</taxon>
        <taxon>Dorylaimia</taxon>
        <taxon>Trichinellida</taxon>
        <taxon>Trichinellidae</taxon>
        <taxon>Trichinella</taxon>
    </lineage>
</organism>
<dbReference type="EMBL" id="JYDQ01000902">
    <property type="protein sequence ID" value="KRY06176.1"/>
    <property type="molecule type" value="Genomic_DNA"/>
</dbReference>
<dbReference type="AlphaFoldDB" id="A0A0V0Z150"/>
<reference evidence="2 3" key="1">
    <citation type="submission" date="2015-01" db="EMBL/GenBank/DDBJ databases">
        <title>Evolution of Trichinella species and genotypes.</title>
        <authorList>
            <person name="Korhonen P.K."/>
            <person name="Edoardo P."/>
            <person name="Giuseppe L.R."/>
            <person name="Gasser R.B."/>
        </authorList>
    </citation>
    <scope>NUCLEOTIDE SEQUENCE [LARGE SCALE GENOMIC DNA]</scope>
    <source>
        <strain evidence="2">ISS2496</strain>
    </source>
</reference>
<protein>
    <submittedName>
        <fullName evidence="2">Uncharacterized protein</fullName>
    </submittedName>
</protein>
<evidence type="ECO:0000313" key="3">
    <source>
        <dbReference type="Proteomes" id="UP000054783"/>
    </source>
</evidence>
<keyword evidence="3" id="KW-1185">Reference proteome</keyword>
<name>A0A0V0Z150_9BILA</name>
<proteinExistence type="predicted"/>
<accession>A0A0V0Z150</accession>
<dbReference type="Proteomes" id="UP000054783">
    <property type="component" value="Unassembled WGS sequence"/>
</dbReference>
<sequence>MRAGCLRIRKSKKAAKSNIFCINRLTEAMREEKKTDRQVGRRKRVIVAAIAMWDTKICV</sequence>
<dbReference type="EMBL" id="JYDQ01000935">
    <property type="protein sequence ID" value="KRY06121.1"/>
    <property type="molecule type" value="Genomic_DNA"/>
</dbReference>
<gene>
    <name evidence="1" type="ORF">T12_13315</name>
    <name evidence="2" type="ORF">T12_8255</name>
</gene>
<evidence type="ECO:0000313" key="1">
    <source>
        <dbReference type="EMBL" id="KRY06121.1"/>
    </source>
</evidence>
<evidence type="ECO:0000313" key="2">
    <source>
        <dbReference type="EMBL" id="KRY06176.1"/>
    </source>
</evidence>
<comment type="caution">
    <text evidence="2">The sequence shown here is derived from an EMBL/GenBank/DDBJ whole genome shotgun (WGS) entry which is preliminary data.</text>
</comment>